<reference evidence="1" key="1">
    <citation type="submission" date="2018-01" db="EMBL/GenBank/DDBJ databases">
        <authorList>
            <person name="Regsiter A."/>
            <person name="William W."/>
        </authorList>
    </citation>
    <scope>NUCLEOTIDE SEQUENCE</scope>
    <source>
        <strain evidence="1">TRIP AH-1</strain>
    </source>
</reference>
<organism evidence="1">
    <name type="scientific">uncultured Desulfobacterium sp</name>
    <dbReference type="NCBI Taxonomy" id="201089"/>
    <lineage>
        <taxon>Bacteria</taxon>
        <taxon>Pseudomonadati</taxon>
        <taxon>Thermodesulfobacteriota</taxon>
        <taxon>Desulfobacteria</taxon>
        <taxon>Desulfobacterales</taxon>
        <taxon>Desulfobacteriaceae</taxon>
        <taxon>Desulfobacterium</taxon>
        <taxon>environmental samples</taxon>
    </lineage>
</organism>
<name>A0A445N057_9BACT</name>
<sequence>MSAIEKIKYRSRYFTGSGIIGTKAFVATNIGHLYSFSSKIRKALNGGLRFGRIISPKGSIQSIMKLN</sequence>
<dbReference type="EMBL" id="OJIN01000184">
    <property type="protein sequence ID" value="SPD75130.1"/>
    <property type="molecule type" value="Genomic_DNA"/>
</dbReference>
<protein>
    <submittedName>
        <fullName evidence="1">Uncharacterized protein</fullName>
    </submittedName>
</protein>
<accession>A0A445N057</accession>
<evidence type="ECO:0000313" key="1">
    <source>
        <dbReference type="EMBL" id="SPD75130.1"/>
    </source>
</evidence>
<proteinExistence type="predicted"/>
<gene>
    <name evidence="1" type="ORF">PITCH_A420091</name>
</gene>
<dbReference type="AlphaFoldDB" id="A0A445N057"/>